<dbReference type="AlphaFoldDB" id="A0A6J8DKV9"/>
<evidence type="ECO:0000259" key="2">
    <source>
        <dbReference type="Pfam" id="PF13843"/>
    </source>
</evidence>
<evidence type="ECO:0000313" key="3">
    <source>
        <dbReference type="EMBL" id="CAC5407510.1"/>
    </source>
</evidence>
<feature type="domain" description="PiggyBac transposable element-derived protein" evidence="2">
    <location>
        <begin position="75"/>
        <end position="415"/>
    </location>
</feature>
<feature type="region of interest" description="Disordered" evidence="1">
    <location>
        <begin position="36"/>
        <end position="56"/>
    </location>
</feature>
<name>A0A6J8DKV9_MYTCO</name>
<dbReference type="PANTHER" id="PTHR46599">
    <property type="entry name" value="PIGGYBAC TRANSPOSABLE ELEMENT-DERIVED PROTEIN 4"/>
    <property type="match status" value="1"/>
</dbReference>
<dbReference type="PANTHER" id="PTHR46599:SF3">
    <property type="entry name" value="PIGGYBAC TRANSPOSABLE ELEMENT-DERIVED PROTEIN 4"/>
    <property type="match status" value="1"/>
</dbReference>
<dbReference type="EMBL" id="CACVKT020007420">
    <property type="protein sequence ID" value="CAC5407510.1"/>
    <property type="molecule type" value="Genomic_DNA"/>
</dbReference>
<evidence type="ECO:0000256" key="1">
    <source>
        <dbReference type="SAM" id="MobiDB-lite"/>
    </source>
</evidence>
<dbReference type="OrthoDB" id="9985837at2759"/>
<evidence type="ECO:0000313" key="4">
    <source>
        <dbReference type="Proteomes" id="UP000507470"/>
    </source>
</evidence>
<gene>
    <name evidence="3" type="ORF">MCOR_40979</name>
</gene>
<organism evidence="3 4">
    <name type="scientific">Mytilus coruscus</name>
    <name type="common">Sea mussel</name>
    <dbReference type="NCBI Taxonomy" id="42192"/>
    <lineage>
        <taxon>Eukaryota</taxon>
        <taxon>Metazoa</taxon>
        <taxon>Spiralia</taxon>
        <taxon>Lophotrochozoa</taxon>
        <taxon>Mollusca</taxon>
        <taxon>Bivalvia</taxon>
        <taxon>Autobranchia</taxon>
        <taxon>Pteriomorphia</taxon>
        <taxon>Mytilida</taxon>
        <taxon>Mytiloidea</taxon>
        <taxon>Mytilidae</taxon>
        <taxon>Mytilinae</taxon>
        <taxon>Mytilus</taxon>
    </lineage>
</organism>
<proteinExistence type="predicted"/>
<protein>
    <recommendedName>
        <fullName evidence="2">PiggyBac transposable element-derived protein domain-containing protein</fullName>
    </recommendedName>
</protein>
<dbReference type="Pfam" id="PF13843">
    <property type="entry name" value="DDE_Tnp_1_7"/>
    <property type="match status" value="1"/>
</dbReference>
<accession>A0A6J8DKV9</accession>
<keyword evidence="4" id="KW-1185">Reference proteome</keyword>
<dbReference type="InterPro" id="IPR029526">
    <property type="entry name" value="PGBD"/>
</dbReference>
<reference evidence="3 4" key="1">
    <citation type="submission" date="2020-06" db="EMBL/GenBank/DDBJ databases">
        <authorList>
            <person name="Li R."/>
            <person name="Bekaert M."/>
        </authorList>
    </citation>
    <scope>NUCLEOTIDE SEQUENCE [LARGE SCALE GENOMIC DNA]</scope>
    <source>
        <strain evidence="4">wild</strain>
    </source>
</reference>
<dbReference type="Proteomes" id="UP000507470">
    <property type="component" value="Unassembled WGS sequence"/>
</dbReference>
<sequence>MLSDESDDFEGFTQAEVDEAEARFQQQLQLYSIGDDSDYLESSGESDTDVPRPASDAGNIDGWHEDFLIMPHDKSPLDFFKLFFNHVLLEMLIEQTDTYAKLQIENHPNENKMPWVRPSIPEMNAFFGLCFEMGIDRKPSTRMYWSTDSFLQSPIYAKTMSWDRFTQIMSYLHFSDSTQQPLPGDQNYDLLYKVKPLLTHFNATFQQKYTPHRNITVDETMIPVKRRVQFKQYMPQKPHKWGVKVWVLADSQHSYIQYVDIYPGRNAIPQTHLGSSVVKRCLEHSDLVGKGYHLYTDNFFTSPELFASLYDNFGIYACGTVRYNRRGLPKDIMCKIPSGINLRGDMKFRHKGSLVATVWRDKKNVYTLSTIHDHSTSQVKRLVNNDGTFSRQYFECPKAVPDYTCNMGGVDHANQ</sequence>
<feature type="compositionally biased region" description="Acidic residues" evidence="1">
    <location>
        <begin position="36"/>
        <end position="48"/>
    </location>
</feature>